<dbReference type="SUPFAM" id="SSF48371">
    <property type="entry name" value="ARM repeat"/>
    <property type="match status" value="1"/>
</dbReference>
<sequence length="1085" mass="127796">MQKKTDQQKFELSCIELINFIKLVDNNITLLPLKIKSKFESHQLMMLKIFKSFQDYNSFLDKLLLWIDNSDEKQILKYYIECNTIVKQVQKQDLLLFYDKFWRWLEDYRSTPSTDKSKNQKKTTTIQSKQDLKLSLLSTPHLFTYQYYQHGIIKKILESDNQIAINNILISIKYSHLFDYHYRDTEKLRYNESLLPFSLFKKNDTSMYGSYHFGIVHSILAHIVEFKEDLENEVKRREVIVTKLSIGNISSLMDIILQDKLGKPKIQNLSLLINFITNKSFDHLSQSEIQSLKDKYFEIIPLIFKYIKKYVLIHRGERKYLHEINFTKRGDINGMAHGQLNKYRIHFGNSTIDDIVFKYYKNWESSSEIPKIAKKAIMALGFIPMISPLIKSNLKSIYQFLYEGLSIKDLKNHKNTLKIMSMIINHYGNLPLTMAGQIIGQLLLNSRRNFNNYSEIVSVYDLLESVCVRYPALASERFPQIYNKLLSTSIQRLDSLNRIIIAMGSKFNEMASIYRDDIFLLENSALKDERFHLEILETLYTHYRDDKEFKGIIEHVSVASVYRGYSGNQMIHMVNILNTISPEESIYTTIENNIFKSIIRNPDKINNNYEVFFSSRVNLKRQYLETIKGQPVYNLNILKNNLKLFLENDNQNIFEQLLLTSFNAVITKEWLFAVNFIKSYANLDPNIKKSIEMISQFKSTVKNSPLRSKQMVKIMASYLDPLELYNLSLEKSIEFFNLDFHDSLKSKLSLVMDIDKVMDEIYLVNFFKLVDYEGRPTSGVDIKRFIQMLSRYLNGLDTQSPLYTTMKNDLINFLTFLEKQEYNTLFIQYMDAIKGESILEFVFETFKYHPLNSFSQLTSNVLIHQIISNIFQDPIVMLSELLSLALVNKQFLLECQKSFNKYPLKIPFTVNVFINESQYSLLKMGLYHIDYSSLDHFHKNIVFDILYNCSSLKLSRSPNYLVPRDLVFLQHLEISLNTKVEVFQFDGYNHLLTKCNLVTFEMKIQWSCRTKKIYRISKIQPHMMNLIKLTLNHKNLKSCKISFSDSFGFGESELNEIQMELEKLQLDRPNLNIMMHHSISVHDRR</sequence>
<evidence type="ECO:0000313" key="1">
    <source>
        <dbReference type="EMBL" id="KYQ92676.1"/>
    </source>
</evidence>
<proteinExistence type="predicted"/>
<name>A0A151ZFD2_TIELA</name>
<dbReference type="InParanoid" id="A0A151ZFD2"/>
<accession>A0A151ZFD2</accession>
<protein>
    <submittedName>
        <fullName evidence="1">Uncharacterized protein</fullName>
    </submittedName>
</protein>
<dbReference type="Proteomes" id="UP000076078">
    <property type="component" value="Unassembled WGS sequence"/>
</dbReference>
<dbReference type="InterPro" id="IPR016024">
    <property type="entry name" value="ARM-type_fold"/>
</dbReference>
<dbReference type="AlphaFoldDB" id="A0A151ZFD2"/>
<comment type="caution">
    <text evidence="1">The sequence shown here is derived from an EMBL/GenBank/DDBJ whole genome shotgun (WGS) entry which is preliminary data.</text>
</comment>
<dbReference type="EMBL" id="LODT01000029">
    <property type="protein sequence ID" value="KYQ92676.1"/>
    <property type="molecule type" value="Genomic_DNA"/>
</dbReference>
<evidence type="ECO:0000313" key="2">
    <source>
        <dbReference type="Proteomes" id="UP000076078"/>
    </source>
</evidence>
<reference evidence="1 2" key="1">
    <citation type="submission" date="2015-12" db="EMBL/GenBank/DDBJ databases">
        <title>Dictyostelia acquired genes for synthesis and detection of signals that induce cell-type specialization by lateral gene transfer from prokaryotes.</title>
        <authorList>
            <person name="Gloeckner G."/>
            <person name="Schaap P."/>
        </authorList>
    </citation>
    <scope>NUCLEOTIDE SEQUENCE [LARGE SCALE GENOMIC DNA]</scope>
    <source>
        <strain evidence="1 2">TK</strain>
    </source>
</reference>
<gene>
    <name evidence="1" type="ORF">DLAC_06674</name>
</gene>
<organism evidence="1 2">
    <name type="scientific">Tieghemostelium lacteum</name>
    <name type="common">Slime mold</name>
    <name type="synonym">Dictyostelium lacteum</name>
    <dbReference type="NCBI Taxonomy" id="361077"/>
    <lineage>
        <taxon>Eukaryota</taxon>
        <taxon>Amoebozoa</taxon>
        <taxon>Evosea</taxon>
        <taxon>Eumycetozoa</taxon>
        <taxon>Dictyostelia</taxon>
        <taxon>Dictyosteliales</taxon>
        <taxon>Raperosteliaceae</taxon>
        <taxon>Tieghemostelium</taxon>
    </lineage>
</organism>
<keyword evidence="2" id="KW-1185">Reference proteome</keyword>